<comment type="similarity">
    <text evidence="1">Belongs to the CFA/CMAS family.</text>
</comment>
<dbReference type="GO" id="GO:0032259">
    <property type="term" value="P:methylation"/>
    <property type="evidence" value="ECO:0007669"/>
    <property type="project" value="UniProtKB-KW"/>
</dbReference>
<protein>
    <submittedName>
        <fullName evidence="7">Class I SAM-dependent methyltransferase</fullName>
        <ecNumber evidence="7">2.1.1.-</ecNumber>
    </submittedName>
</protein>
<dbReference type="Pfam" id="PF25371">
    <property type="entry name" value="DUF7884"/>
    <property type="match status" value="1"/>
</dbReference>
<evidence type="ECO:0000256" key="3">
    <source>
        <dbReference type="ARBA" id="ARBA00022679"/>
    </source>
</evidence>
<dbReference type="PANTHER" id="PTHR43667:SF1">
    <property type="entry name" value="CYCLOPROPANE-FATTY-ACYL-PHOSPHOLIPID SYNTHASE"/>
    <property type="match status" value="1"/>
</dbReference>
<evidence type="ECO:0000256" key="2">
    <source>
        <dbReference type="ARBA" id="ARBA00022603"/>
    </source>
</evidence>
<dbReference type="Proteomes" id="UP001607157">
    <property type="component" value="Unassembled WGS sequence"/>
</dbReference>
<keyword evidence="5" id="KW-0443">Lipid metabolism</keyword>
<sequence>MWQKALHRMLAGFIRHGRLSITYPDGTTHQYAGDAPGGGEEIGAPNEVAVTLHDPALPRRLMMSPEIALGEGYMDGTLTIEGDDLEGLLRVCIGNLGAQGGVLQSHRPLVFLRYLFRRARQFNPANRSRANVAHHYDLSGALYDLFLDTDRQYSCAYFRRPDMTLEEAQEAKKAHIAGKLLLEPGMRVLDIGCGWGGMGLTLAKQYGAQVTGVTLSEEQHKIATQRARDAGLEGRAEFKLMDYRDVTGEFDRIVSVGMFEHVGTPHYLEYFDKIRTLLAPDGVALVHTIGRARPPGTTSPWIVKYIFPGGYVPALSEMSRAVEDAALIATDVEIWRLHYAETLRHWHARFMDNLDKVRALYDERFCRMWRFYLLASELSFRLNRQVVFQMQLARAQEAVPLTREYLYRGN</sequence>
<dbReference type="Gene3D" id="3.40.50.150">
    <property type="entry name" value="Vaccinia Virus protein VP39"/>
    <property type="match status" value="1"/>
</dbReference>
<name>A0ABW7I298_9RHOB</name>
<dbReference type="PANTHER" id="PTHR43667">
    <property type="entry name" value="CYCLOPROPANE-FATTY-ACYL-PHOSPHOLIPID SYNTHASE"/>
    <property type="match status" value="1"/>
</dbReference>
<dbReference type="CDD" id="cd02440">
    <property type="entry name" value="AdoMet_MTases"/>
    <property type="match status" value="1"/>
</dbReference>
<dbReference type="InterPro" id="IPR029063">
    <property type="entry name" value="SAM-dependent_MTases_sf"/>
</dbReference>
<dbReference type="RefSeq" id="WP_377169935.1">
    <property type="nucleotide sequence ID" value="NZ_JBHTJC010000001.1"/>
</dbReference>
<comment type="caution">
    <text evidence="7">The sequence shown here is derived from an EMBL/GenBank/DDBJ whole genome shotgun (WGS) entry which is preliminary data.</text>
</comment>
<accession>A0ABW7I298</accession>
<dbReference type="InterPro" id="IPR050723">
    <property type="entry name" value="CFA/CMAS"/>
</dbReference>
<reference evidence="7 8" key="1">
    <citation type="submission" date="2024-10" db="EMBL/GenBank/DDBJ databases">
        <authorList>
            <person name="Yang X.-N."/>
        </authorList>
    </citation>
    <scope>NUCLEOTIDE SEQUENCE [LARGE SCALE GENOMIC DNA]</scope>
    <source>
        <strain evidence="7 8">CAU 1059</strain>
    </source>
</reference>
<evidence type="ECO:0000256" key="1">
    <source>
        <dbReference type="ARBA" id="ARBA00010815"/>
    </source>
</evidence>
<gene>
    <name evidence="7" type="ORF">ACGRVM_00110</name>
</gene>
<dbReference type="Pfam" id="PF02353">
    <property type="entry name" value="CMAS"/>
    <property type="match status" value="1"/>
</dbReference>
<evidence type="ECO:0000256" key="5">
    <source>
        <dbReference type="ARBA" id="ARBA00023098"/>
    </source>
</evidence>
<feature type="domain" description="DUF7884" evidence="6">
    <location>
        <begin position="18"/>
        <end position="90"/>
    </location>
</feature>
<dbReference type="EMBL" id="JBIHMM010000001">
    <property type="protein sequence ID" value="MFH0252279.1"/>
    <property type="molecule type" value="Genomic_DNA"/>
</dbReference>
<proteinExistence type="inferred from homology"/>
<dbReference type="InterPro" id="IPR003333">
    <property type="entry name" value="CMAS"/>
</dbReference>
<dbReference type="GO" id="GO:0008168">
    <property type="term" value="F:methyltransferase activity"/>
    <property type="evidence" value="ECO:0007669"/>
    <property type="project" value="UniProtKB-KW"/>
</dbReference>
<evidence type="ECO:0000313" key="8">
    <source>
        <dbReference type="Proteomes" id="UP001607157"/>
    </source>
</evidence>
<keyword evidence="2 7" id="KW-0489">Methyltransferase</keyword>
<dbReference type="InterPro" id="IPR057206">
    <property type="entry name" value="DUF7884"/>
</dbReference>
<keyword evidence="3 7" id="KW-0808">Transferase</keyword>
<evidence type="ECO:0000256" key="4">
    <source>
        <dbReference type="ARBA" id="ARBA00022691"/>
    </source>
</evidence>
<evidence type="ECO:0000313" key="7">
    <source>
        <dbReference type="EMBL" id="MFH0252279.1"/>
    </source>
</evidence>
<keyword evidence="8" id="KW-1185">Reference proteome</keyword>
<dbReference type="EC" id="2.1.1.-" evidence="7"/>
<dbReference type="SUPFAM" id="SSF53335">
    <property type="entry name" value="S-adenosyl-L-methionine-dependent methyltransferases"/>
    <property type="match status" value="1"/>
</dbReference>
<organism evidence="7 8">
    <name type="scientific">Roseovarius aquimarinus</name>
    <dbReference type="NCBI Taxonomy" id="1229156"/>
    <lineage>
        <taxon>Bacteria</taxon>
        <taxon>Pseudomonadati</taxon>
        <taxon>Pseudomonadota</taxon>
        <taxon>Alphaproteobacteria</taxon>
        <taxon>Rhodobacterales</taxon>
        <taxon>Roseobacteraceae</taxon>
        <taxon>Roseovarius</taxon>
    </lineage>
</organism>
<evidence type="ECO:0000259" key="6">
    <source>
        <dbReference type="Pfam" id="PF25371"/>
    </source>
</evidence>
<dbReference type="PIRSF" id="PIRSF003085">
    <property type="entry name" value="CMAS"/>
    <property type="match status" value="1"/>
</dbReference>
<keyword evidence="4" id="KW-0949">S-adenosyl-L-methionine</keyword>